<dbReference type="EMBL" id="VSZY01000028">
    <property type="protein sequence ID" value="MCU9969847.1"/>
    <property type="molecule type" value="Genomic_DNA"/>
</dbReference>
<protein>
    <submittedName>
        <fullName evidence="3">Formamidopyrimidine-DNA glycosylase</fullName>
    </submittedName>
</protein>
<name>A0A7Y0UVP7_9ACTO</name>
<evidence type="ECO:0000313" key="3">
    <source>
        <dbReference type="EMBL" id="NMX04359.1"/>
    </source>
</evidence>
<dbReference type="AlphaFoldDB" id="A0A7Y0UVP7"/>
<comment type="caution">
    <text evidence="3">The sequence shown here is derived from an EMBL/GenBank/DDBJ whole genome shotgun (WGS) entry which is preliminary data.</text>
</comment>
<feature type="transmembrane region" description="Helical" evidence="1">
    <location>
        <begin position="31"/>
        <end position="53"/>
    </location>
</feature>
<keyword evidence="1" id="KW-0812">Transmembrane</keyword>
<organism evidence="3 4">
    <name type="scientific">Mobiluncus mulieris</name>
    <dbReference type="NCBI Taxonomy" id="2052"/>
    <lineage>
        <taxon>Bacteria</taxon>
        <taxon>Bacillati</taxon>
        <taxon>Actinomycetota</taxon>
        <taxon>Actinomycetes</taxon>
        <taxon>Actinomycetales</taxon>
        <taxon>Actinomycetaceae</taxon>
        <taxon>Mobiluncus</taxon>
    </lineage>
</organism>
<reference evidence="2 5" key="1">
    <citation type="submission" date="2019-08" db="EMBL/GenBank/DDBJ databases">
        <title>Comparison of rpoB and gyrB Sequences from Mobiluncus Species and Development of a Multiplex PCR Method for Clinical Detection of Mobiluncus curtisii and Mobiluncus mulieris.</title>
        <authorList>
            <person name="Yang L."/>
            <person name="Shen Y."/>
            <person name="Xu G."/>
            <person name="Shu L.-B."/>
            <person name="Hu J."/>
            <person name="Zhang R."/>
            <person name="Wang Y."/>
            <person name="Zhou H.-W."/>
            <person name="Zhang X."/>
        </authorList>
    </citation>
    <scope>NUCLEOTIDE SEQUENCE [LARGE SCALE GENOMIC DNA]</scope>
    <source>
        <strain evidence="2 5">M26</strain>
    </source>
</reference>
<evidence type="ECO:0000313" key="4">
    <source>
        <dbReference type="Proteomes" id="UP000575397"/>
    </source>
</evidence>
<evidence type="ECO:0000313" key="5">
    <source>
        <dbReference type="Proteomes" id="UP001209486"/>
    </source>
</evidence>
<evidence type="ECO:0000313" key="2">
    <source>
        <dbReference type="EMBL" id="MCU9969847.1"/>
    </source>
</evidence>
<accession>A0A7Y0UVP7</accession>
<evidence type="ECO:0000256" key="1">
    <source>
        <dbReference type="SAM" id="Phobius"/>
    </source>
</evidence>
<gene>
    <name evidence="2" type="ORF">FYZ43_10775</name>
    <name evidence="3" type="ORF">HHJ77_10700</name>
</gene>
<dbReference type="Proteomes" id="UP000575397">
    <property type="component" value="Unassembled WGS sequence"/>
</dbReference>
<dbReference type="EMBL" id="JABCUS010000033">
    <property type="protein sequence ID" value="NMX04359.1"/>
    <property type="molecule type" value="Genomic_DNA"/>
</dbReference>
<reference evidence="3 4" key="2">
    <citation type="submission" date="2020-04" db="EMBL/GenBank/DDBJ databases">
        <title>Antimicrobial susceptibility and clonality of vaginal-derived multi-drug resistant Mobiluncus isolates in China.</title>
        <authorList>
            <person name="Zhang X."/>
        </authorList>
    </citation>
    <scope>NUCLEOTIDE SEQUENCE [LARGE SCALE GENOMIC DNA]</scope>
    <source>
        <strain evidence="3 4">12</strain>
    </source>
</reference>
<keyword evidence="1" id="KW-0472">Membrane</keyword>
<sequence length="60" mass="7306">MRVWFVFRRLHEAPVGTARQDLYDDLKWSGFASWVCTLFFIISCFLVFCQYWFSVSWGVW</sequence>
<keyword evidence="1" id="KW-1133">Transmembrane helix</keyword>
<dbReference type="Proteomes" id="UP001209486">
    <property type="component" value="Unassembled WGS sequence"/>
</dbReference>
<proteinExistence type="predicted"/>